<dbReference type="GO" id="GO:0016757">
    <property type="term" value="F:glycosyltransferase activity"/>
    <property type="evidence" value="ECO:0007669"/>
    <property type="project" value="UniProtKB-KW"/>
</dbReference>
<evidence type="ECO:0000313" key="6">
    <source>
        <dbReference type="Proteomes" id="UP001272097"/>
    </source>
</evidence>
<reference evidence="5 6" key="1">
    <citation type="submission" date="2023-08" db="EMBL/GenBank/DDBJ databases">
        <title>Implementing the SeqCode for naming new Mesorhizobium species isolated from Vachellia karroo root nodules.</title>
        <authorList>
            <person name="Van Lill M."/>
        </authorList>
    </citation>
    <scope>NUCLEOTIDE SEQUENCE [LARGE SCALE GENOMIC DNA]</scope>
    <source>
        <strain evidence="5 6">VK3E</strain>
    </source>
</reference>
<keyword evidence="3 5" id="KW-0808">Transferase</keyword>
<accession>A0ABU4X217</accession>
<gene>
    <name evidence="5" type="ORF">RFM51_22485</name>
</gene>
<evidence type="ECO:0000256" key="1">
    <source>
        <dbReference type="ARBA" id="ARBA00006739"/>
    </source>
</evidence>
<keyword evidence="4" id="KW-0472">Membrane</keyword>
<dbReference type="CDD" id="cd06423">
    <property type="entry name" value="CESA_like"/>
    <property type="match status" value="1"/>
</dbReference>
<keyword evidence="4" id="KW-0812">Transmembrane</keyword>
<dbReference type="Gene3D" id="3.90.550.10">
    <property type="entry name" value="Spore Coat Polysaccharide Biosynthesis Protein SpsA, Chain A"/>
    <property type="match status" value="1"/>
</dbReference>
<proteinExistence type="inferred from homology"/>
<comment type="caution">
    <text evidence="5">The sequence shown here is derived from an EMBL/GenBank/DDBJ whole genome shotgun (WGS) entry which is preliminary data.</text>
</comment>
<dbReference type="SUPFAM" id="SSF53448">
    <property type="entry name" value="Nucleotide-diphospho-sugar transferases"/>
    <property type="match status" value="1"/>
</dbReference>
<dbReference type="Proteomes" id="UP001272097">
    <property type="component" value="Unassembled WGS sequence"/>
</dbReference>
<dbReference type="EMBL" id="JAVIIS010000037">
    <property type="protein sequence ID" value="MDX8442361.1"/>
    <property type="molecule type" value="Genomic_DNA"/>
</dbReference>
<dbReference type="EC" id="2.4.-.-" evidence="5"/>
<evidence type="ECO:0000256" key="4">
    <source>
        <dbReference type="SAM" id="Phobius"/>
    </source>
</evidence>
<protein>
    <submittedName>
        <fullName evidence="5">Glycosyltransferase</fullName>
        <ecNumber evidence="5">2.4.-.-</ecNumber>
    </submittedName>
</protein>
<evidence type="ECO:0000256" key="2">
    <source>
        <dbReference type="ARBA" id="ARBA00022676"/>
    </source>
</evidence>
<keyword evidence="6" id="KW-1185">Reference proteome</keyword>
<comment type="similarity">
    <text evidence="1">Belongs to the glycosyltransferase 2 family.</text>
</comment>
<sequence>MSATAVLNLTLMVLSASLGINIAFWCTVGLLRFVAELGSRKVAAGARAIKVADVAVVIPAHNEEIALPKCIAALKAIIPARQIYVASDGSRDATVAIARSLGCRALDIQPNGGKAKAIDRAIKHYSLCKRFKAVLIQDADSEIDPHYFDYALPLFDDPGVCVVAGHVLSRWRDQRLPTLDMLFAAYRTRLYRILQTAFQYGQSWKWTSVSYIAPGFASMYRTQALAQIDITAPGLVIEDFNMTFEVQHKRLGRVAYTPRARCSSEDPFNLCDYRKQVQRWYLGFWQTVRRHGVWPSRFWLSLGGLLAELLVISIFALALPLATLAYLTTGFEIPALSIGQLAIRPVSPLILLALFLAVDYALTFIVAIIERRPSLMLYGIAFPAIRLLDAALFLRALAKSFSAKSDGRWVSPARYAIPDAHRRHS</sequence>
<dbReference type="RefSeq" id="WP_320216363.1">
    <property type="nucleotide sequence ID" value="NZ_JAVIIS010000037.1"/>
</dbReference>
<keyword evidence="4" id="KW-1133">Transmembrane helix</keyword>
<feature type="transmembrane region" description="Helical" evidence="4">
    <location>
        <begin position="350"/>
        <end position="369"/>
    </location>
</feature>
<name>A0ABU4X217_9HYPH</name>
<feature type="transmembrane region" description="Helical" evidence="4">
    <location>
        <begin position="6"/>
        <end position="31"/>
    </location>
</feature>
<dbReference type="InterPro" id="IPR029044">
    <property type="entry name" value="Nucleotide-diphossugar_trans"/>
</dbReference>
<feature type="transmembrane region" description="Helical" evidence="4">
    <location>
        <begin position="375"/>
        <end position="398"/>
    </location>
</feature>
<evidence type="ECO:0000256" key="3">
    <source>
        <dbReference type="ARBA" id="ARBA00022679"/>
    </source>
</evidence>
<dbReference type="Pfam" id="PF13641">
    <property type="entry name" value="Glyco_tranf_2_3"/>
    <property type="match status" value="1"/>
</dbReference>
<feature type="transmembrane region" description="Helical" evidence="4">
    <location>
        <begin position="298"/>
        <end position="318"/>
    </location>
</feature>
<dbReference type="PANTHER" id="PTHR43630">
    <property type="entry name" value="POLY-BETA-1,6-N-ACETYL-D-GLUCOSAMINE SYNTHASE"/>
    <property type="match status" value="1"/>
</dbReference>
<organism evidence="5 6">
    <name type="scientific">Mesorhizobium australafricanum</name>
    <dbReference type="NCBI Taxonomy" id="3072311"/>
    <lineage>
        <taxon>Bacteria</taxon>
        <taxon>Pseudomonadati</taxon>
        <taxon>Pseudomonadota</taxon>
        <taxon>Alphaproteobacteria</taxon>
        <taxon>Hyphomicrobiales</taxon>
        <taxon>Phyllobacteriaceae</taxon>
        <taxon>Mesorhizobium</taxon>
    </lineage>
</organism>
<keyword evidence="2 5" id="KW-0328">Glycosyltransferase</keyword>
<evidence type="ECO:0000313" key="5">
    <source>
        <dbReference type="EMBL" id="MDX8442361.1"/>
    </source>
</evidence>
<dbReference type="PANTHER" id="PTHR43630:SF1">
    <property type="entry name" value="POLY-BETA-1,6-N-ACETYL-D-GLUCOSAMINE SYNTHASE"/>
    <property type="match status" value="1"/>
</dbReference>